<evidence type="ECO:0000313" key="2">
    <source>
        <dbReference type="EMBL" id="KAK4887477.1"/>
    </source>
</evidence>
<dbReference type="GO" id="GO:0006351">
    <property type="term" value="P:DNA-templated transcription"/>
    <property type="evidence" value="ECO:0007669"/>
    <property type="project" value="InterPro"/>
</dbReference>
<dbReference type="Gene3D" id="3.30.70.270">
    <property type="match status" value="1"/>
</dbReference>
<protein>
    <recommendedName>
        <fullName evidence="1">RdRp catalytic domain-containing protein</fullName>
    </recommendedName>
</protein>
<dbReference type="GO" id="GO:0071897">
    <property type="term" value="P:DNA biosynthetic process"/>
    <property type="evidence" value="ECO:0007669"/>
    <property type="project" value="UniProtKB-ARBA"/>
</dbReference>
<proteinExistence type="predicted"/>
<gene>
    <name evidence="2" type="ORF">RN001_003748</name>
</gene>
<name>A0AAN7SKZ5_9COLE</name>
<evidence type="ECO:0000259" key="1">
    <source>
        <dbReference type="PROSITE" id="PS50507"/>
    </source>
</evidence>
<accession>A0AAN7SKZ5</accession>
<dbReference type="Proteomes" id="UP001353858">
    <property type="component" value="Unassembled WGS sequence"/>
</dbReference>
<keyword evidence="3" id="KW-1185">Reference proteome</keyword>
<comment type="caution">
    <text evidence="2">The sequence shown here is derived from an EMBL/GenBank/DDBJ whole genome shotgun (WGS) entry which is preliminary data.</text>
</comment>
<dbReference type="InterPro" id="IPR043502">
    <property type="entry name" value="DNA/RNA_pol_sf"/>
</dbReference>
<dbReference type="EMBL" id="JARPUR010000001">
    <property type="protein sequence ID" value="KAK4887477.1"/>
    <property type="molecule type" value="Genomic_DNA"/>
</dbReference>
<dbReference type="InterPro" id="IPR043128">
    <property type="entry name" value="Rev_trsase/Diguanyl_cyclase"/>
</dbReference>
<reference evidence="3" key="1">
    <citation type="submission" date="2023-01" db="EMBL/GenBank/DDBJ databases">
        <title>Key to firefly adult light organ development and bioluminescence: homeobox transcription factors regulate luciferase expression and transportation to peroxisome.</title>
        <authorList>
            <person name="Fu X."/>
        </authorList>
    </citation>
    <scope>NUCLEOTIDE SEQUENCE [LARGE SCALE GENOMIC DNA]</scope>
</reference>
<feature type="domain" description="RdRp catalytic" evidence="1">
    <location>
        <begin position="242"/>
        <end position="361"/>
    </location>
</feature>
<dbReference type="GO" id="GO:0003723">
    <property type="term" value="F:RNA binding"/>
    <property type="evidence" value="ECO:0007669"/>
    <property type="project" value="InterPro"/>
</dbReference>
<organism evidence="2 3">
    <name type="scientific">Aquatica leii</name>
    <dbReference type="NCBI Taxonomy" id="1421715"/>
    <lineage>
        <taxon>Eukaryota</taxon>
        <taxon>Metazoa</taxon>
        <taxon>Ecdysozoa</taxon>
        <taxon>Arthropoda</taxon>
        <taxon>Hexapoda</taxon>
        <taxon>Insecta</taxon>
        <taxon>Pterygota</taxon>
        <taxon>Neoptera</taxon>
        <taxon>Endopterygota</taxon>
        <taxon>Coleoptera</taxon>
        <taxon>Polyphaga</taxon>
        <taxon>Elateriformia</taxon>
        <taxon>Elateroidea</taxon>
        <taxon>Lampyridae</taxon>
        <taxon>Luciolinae</taxon>
        <taxon>Aquatica</taxon>
    </lineage>
</organism>
<dbReference type="PROSITE" id="PS50507">
    <property type="entry name" value="RDRP_SSRNA_POS"/>
    <property type="match status" value="1"/>
</dbReference>
<sequence>MYRVQRRGAMDRPTHNSLQYLTRVKPHHIQREPWLVDQYAFDALLDLLQSDVVDEFGAYTRSFYTLEGHYSNLWNYDQKIVPKPDDPVLKEAIRLASRAFRLPYPVTSINWTALKTVPFISTSSAGWGYVGKKGENDNHERAINKVVSSLNWWIEGQEGTNTPFLYRPDLAWTRTQMGTFEGPKIRHVWGEAFENVILEGMSAAPLIEAYQIKGEPMTIGLHLYKRLPSIINRALSTADEQRIAVGLDIKSFDSTVQPWLIRECFSIIRENLRFPGYMEEKAFEYSIEHFIRRPVVMPDGRMWLKQMGVPSGSYYTQLVDSIANLIAVYYAQLKIYERTFETWVLGDDSIFGIPLDLPHPILEEFATHLHTLGFTLSTTKCEIATRADQMVYLGHSARGTRVSRDTADMMRLALYPETPVTGPAMSIARIKGLFSNN</sequence>
<dbReference type="AlphaFoldDB" id="A0AAN7SKZ5"/>
<dbReference type="InterPro" id="IPR007094">
    <property type="entry name" value="RNA-dir_pol_PSvirus"/>
</dbReference>
<evidence type="ECO:0000313" key="3">
    <source>
        <dbReference type="Proteomes" id="UP001353858"/>
    </source>
</evidence>
<dbReference type="InterPro" id="IPR001205">
    <property type="entry name" value="RNA-dir_pol_C"/>
</dbReference>
<dbReference type="GO" id="GO:0039694">
    <property type="term" value="P:viral RNA genome replication"/>
    <property type="evidence" value="ECO:0007669"/>
    <property type="project" value="InterPro"/>
</dbReference>
<dbReference type="GO" id="GO:0003968">
    <property type="term" value="F:RNA-directed RNA polymerase activity"/>
    <property type="evidence" value="ECO:0007669"/>
    <property type="project" value="InterPro"/>
</dbReference>
<dbReference type="Pfam" id="PF00680">
    <property type="entry name" value="RdRP_1"/>
    <property type="match status" value="1"/>
</dbReference>
<dbReference type="SUPFAM" id="SSF56672">
    <property type="entry name" value="DNA/RNA polymerases"/>
    <property type="match status" value="1"/>
</dbReference>